<gene>
    <name evidence="2" type="ORF">Bca52824_027853</name>
</gene>
<keyword evidence="3" id="KW-1185">Reference proteome</keyword>
<evidence type="ECO:0000313" key="3">
    <source>
        <dbReference type="Proteomes" id="UP000886595"/>
    </source>
</evidence>
<dbReference type="EMBL" id="JAAMPC010000006">
    <property type="protein sequence ID" value="KAG2308105.1"/>
    <property type="molecule type" value="Genomic_DNA"/>
</dbReference>
<reference evidence="2 3" key="1">
    <citation type="submission" date="2020-02" db="EMBL/GenBank/DDBJ databases">
        <authorList>
            <person name="Ma Q."/>
            <person name="Huang Y."/>
            <person name="Song X."/>
            <person name="Pei D."/>
        </authorList>
    </citation>
    <scope>NUCLEOTIDE SEQUENCE [LARGE SCALE GENOMIC DNA]</scope>
    <source>
        <strain evidence="2">Sxm20200214</strain>
        <tissue evidence="2">Leaf</tissue>
    </source>
</reference>
<proteinExistence type="predicted"/>
<sequence length="105" mass="11736">MPNNEKDISDLHPEINTSFGNECRETQSISRNPNLTRNDGQSPVAISSVFNRLFGGLDNTKIKTKNASNKGQSTSTPEIPSNKRKCVLGVYLDYNLLRLQNREVV</sequence>
<comment type="caution">
    <text evidence="2">The sequence shown here is derived from an EMBL/GenBank/DDBJ whole genome shotgun (WGS) entry which is preliminary data.</text>
</comment>
<name>A0A8X7VB81_BRACI</name>
<dbReference type="Proteomes" id="UP000886595">
    <property type="component" value="Unassembled WGS sequence"/>
</dbReference>
<feature type="compositionally biased region" description="Polar residues" evidence="1">
    <location>
        <begin position="65"/>
        <end position="79"/>
    </location>
</feature>
<dbReference type="AlphaFoldDB" id="A0A8X7VB81"/>
<accession>A0A8X7VB81</accession>
<organism evidence="2 3">
    <name type="scientific">Brassica carinata</name>
    <name type="common">Ethiopian mustard</name>
    <name type="synonym">Abyssinian cabbage</name>
    <dbReference type="NCBI Taxonomy" id="52824"/>
    <lineage>
        <taxon>Eukaryota</taxon>
        <taxon>Viridiplantae</taxon>
        <taxon>Streptophyta</taxon>
        <taxon>Embryophyta</taxon>
        <taxon>Tracheophyta</taxon>
        <taxon>Spermatophyta</taxon>
        <taxon>Magnoliopsida</taxon>
        <taxon>eudicotyledons</taxon>
        <taxon>Gunneridae</taxon>
        <taxon>Pentapetalae</taxon>
        <taxon>rosids</taxon>
        <taxon>malvids</taxon>
        <taxon>Brassicales</taxon>
        <taxon>Brassicaceae</taxon>
        <taxon>Brassiceae</taxon>
        <taxon>Brassica</taxon>
    </lineage>
</organism>
<protein>
    <submittedName>
        <fullName evidence="2">Uncharacterized protein</fullName>
    </submittedName>
</protein>
<evidence type="ECO:0000256" key="1">
    <source>
        <dbReference type="SAM" id="MobiDB-lite"/>
    </source>
</evidence>
<feature type="region of interest" description="Disordered" evidence="1">
    <location>
        <begin position="61"/>
        <end position="81"/>
    </location>
</feature>
<evidence type="ECO:0000313" key="2">
    <source>
        <dbReference type="EMBL" id="KAG2308105.1"/>
    </source>
</evidence>